<dbReference type="AlphaFoldDB" id="A0A1Y6D0T2"/>
<evidence type="ECO:0000313" key="1">
    <source>
        <dbReference type="EMBL" id="SMF96040.1"/>
    </source>
</evidence>
<keyword evidence="2" id="KW-1185">Reference proteome</keyword>
<reference evidence="1 2" key="1">
    <citation type="submission" date="2016-12" db="EMBL/GenBank/DDBJ databases">
        <authorList>
            <person name="Song W.-J."/>
            <person name="Kurnit D.M."/>
        </authorList>
    </citation>
    <scope>NUCLEOTIDE SEQUENCE [LARGE SCALE GENOMIC DNA]</scope>
    <source>
        <strain evidence="1 2">175</strain>
    </source>
</reference>
<proteinExistence type="predicted"/>
<gene>
    <name evidence="1" type="ORF">SAMN02949497_3420</name>
</gene>
<protein>
    <submittedName>
        <fullName evidence="1">Phage tail sheath protein</fullName>
    </submittedName>
</protein>
<sequence>MPLVQDNHFNAAGLDVPDVFVNIIAPPDRITGVPTNVLGLVGVASWGPVGAPISAGSGSADRLVGPIANRKHDLATAVKIAALQGVNNFKLVRVTDGGDTKAAVAVPTDCIAYTARYSGTEGNRITVAHAAGRKPGTTRVTVNRAGYTPEVFDNIEGSGNALWVAMAQAINQGQSGIRGPSEWLTAAAGAGTADPVSTAYTLAGGTDGLADGMITAVEVSDSGSRYTGFPTVTLSNAGSGSGLVAAVHMKAVAVSSVVSAGHGYAPGDTITLRQGGASSVAAVLTVTHTKVVSAAIVDGGTGGTDGTQTVTGTTGTGTRFQASVTVSDGAITDIVSITTAGDYTANPANIDSEHVTGAGLSGAALSVALGVLTAAITTAGDYPAFPPGSPATQASTSGDGSGAMFSISWGVGSIAITAGGKNYPNTVTASLSGGSPTVAATLGDVTTQNWADVAASRLVGVDGSNRTGMYGLRGAGALTFALVDCDDPATWSEQLAFALETGSYAHAALPAGLYADVAGAVAAKAAAGVVDYGLHVWHGDWCYFNDAANGVRRLVSPATYAAGLRAALGPEQSILNKPLNGVVGTESTAANRVYSGAELSDLVEAGIDVVTNPIPVGDAYGSRLGINCDVNTAQRSDAYTALTHFLAHSFENFGGRFVGRVQTPREAQEVDDAFDFFLGGLVDLGMIGDVNNPGKRGKAYSVAVDTSKASLGYQSVNLKVVYLGIIRYFIVNLEGGSTVVLNAA</sequence>
<dbReference type="Proteomes" id="UP000192923">
    <property type="component" value="Unassembled WGS sequence"/>
</dbReference>
<name>A0A1Y6D0T2_9GAMM</name>
<accession>A0A1Y6D0T2</accession>
<evidence type="ECO:0000313" key="2">
    <source>
        <dbReference type="Proteomes" id="UP000192923"/>
    </source>
</evidence>
<dbReference type="OrthoDB" id="8576398at2"/>
<dbReference type="RefSeq" id="WP_085214770.1">
    <property type="nucleotide sequence ID" value="NZ_FXAM01000001.1"/>
</dbReference>
<organism evidence="1 2">
    <name type="scientific">Methylomagnum ishizawai</name>
    <dbReference type="NCBI Taxonomy" id="1760988"/>
    <lineage>
        <taxon>Bacteria</taxon>
        <taxon>Pseudomonadati</taxon>
        <taxon>Pseudomonadota</taxon>
        <taxon>Gammaproteobacteria</taxon>
        <taxon>Methylococcales</taxon>
        <taxon>Methylococcaceae</taxon>
        <taxon>Methylomagnum</taxon>
    </lineage>
</organism>
<dbReference type="STRING" id="1760988.SAMN02949497_3420"/>
<dbReference type="EMBL" id="FXAM01000001">
    <property type="protein sequence ID" value="SMF96040.1"/>
    <property type="molecule type" value="Genomic_DNA"/>
</dbReference>